<dbReference type="EMBL" id="UNRR01000043">
    <property type="protein sequence ID" value="SYZ80077.1"/>
    <property type="molecule type" value="Genomic_DNA"/>
</dbReference>
<accession>A0A383TJM3</accession>
<sequence length="93" mass="10124">MKMQFWSKTTTGKWAASLTMAFIVLMAIKMTAIGATIRLPLPTPVLALLGVIGFIMGLIAIIKYKDRALLTLLSIPVGIIIIAWTLAEIAFPH</sequence>
<evidence type="ECO:0000313" key="3">
    <source>
        <dbReference type="Proteomes" id="UP000262072"/>
    </source>
</evidence>
<keyword evidence="1" id="KW-1133">Transmembrane helix</keyword>
<feature type="transmembrane region" description="Helical" evidence="1">
    <location>
        <begin position="69"/>
        <end position="87"/>
    </location>
</feature>
<keyword evidence="1" id="KW-0472">Membrane</keyword>
<gene>
    <name evidence="2" type="ORF">TART1_2953</name>
</gene>
<protein>
    <submittedName>
        <fullName evidence="2">Uncharacterized protein</fullName>
    </submittedName>
</protein>
<dbReference type="Proteomes" id="UP000262072">
    <property type="component" value="Unassembled WGS sequence"/>
</dbReference>
<name>A0A383TJM3_9LACT</name>
<dbReference type="OrthoDB" id="2167896at2"/>
<evidence type="ECO:0000313" key="2">
    <source>
        <dbReference type="EMBL" id="SYZ80077.1"/>
    </source>
</evidence>
<reference evidence="3" key="1">
    <citation type="submission" date="2018-05" db="EMBL/GenBank/DDBJ databases">
        <authorList>
            <person name="Strepis N."/>
        </authorList>
    </citation>
    <scope>NUCLEOTIDE SEQUENCE [LARGE SCALE GENOMIC DNA]</scope>
</reference>
<feature type="transmembrane region" description="Helical" evidence="1">
    <location>
        <begin position="44"/>
        <end position="62"/>
    </location>
</feature>
<evidence type="ECO:0000256" key="1">
    <source>
        <dbReference type="SAM" id="Phobius"/>
    </source>
</evidence>
<organism evidence="2 3">
    <name type="scientific">Trichococcus shcherbakoviae</name>
    <dbReference type="NCBI Taxonomy" id="2094020"/>
    <lineage>
        <taxon>Bacteria</taxon>
        <taxon>Bacillati</taxon>
        <taxon>Bacillota</taxon>
        <taxon>Bacilli</taxon>
        <taxon>Lactobacillales</taxon>
        <taxon>Carnobacteriaceae</taxon>
        <taxon>Trichococcus</taxon>
    </lineage>
</organism>
<dbReference type="RefSeq" id="WP_119094141.1">
    <property type="nucleotide sequence ID" value="NZ_UNRR01000043.1"/>
</dbReference>
<keyword evidence="1" id="KW-0812">Transmembrane</keyword>
<proteinExistence type="predicted"/>
<dbReference type="AlphaFoldDB" id="A0A383TJM3"/>